<comment type="caution">
    <text evidence="3">The sequence shown here is derived from an EMBL/GenBank/DDBJ whole genome shotgun (WGS) entry which is preliminary data.</text>
</comment>
<dbReference type="Proteomes" id="UP001165663">
    <property type="component" value="Unassembled WGS sequence"/>
</dbReference>
<gene>
    <name evidence="3" type="ORF">Mkiyose1413_13130</name>
    <name evidence="2" type="ORF">SRL2020028_34160</name>
</gene>
<evidence type="ECO:0000256" key="1">
    <source>
        <dbReference type="SAM" id="MobiDB-lite"/>
    </source>
</evidence>
<dbReference type="EMBL" id="BRZI01000005">
    <property type="protein sequence ID" value="GLD29430.1"/>
    <property type="molecule type" value="Genomic_DNA"/>
</dbReference>
<evidence type="ECO:0000313" key="3">
    <source>
        <dbReference type="EMBL" id="GLD29430.1"/>
    </source>
</evidence>
<evidence type="ECO:0000313" key="2">
    <source>
        <dbReference type="EMBL" id="GLB84160.1"/>
    </source>
</evidence>
<sequence>MDGGRYATWPPLSTEVAWPSVDEPSDALPHGPDQISDAAAFRTYSLEQVAAMILPAELKDGRRWLADRLNRGEARGYKIGRTWRMTEAHVAELIERCSNTLREPEPAPTRPANSIIDGLSPRARRRVRYQGP</sequence>
<organism evidence="3 4">
    <name type="scientific">Mycobacterium kiyosense</name>
    <dbReference type="NCBI Taxonomy" id="2871094"/>
    <lineage>
        <taxon>Bacteria</taxon>
        <taxon>Bacillati</taxon>
        <taxon>Actinomycetota</taxon>
        <taxon>Actinomycetes</taxon>
        <taxon>Mycobacteriales</taxon>
        <taxon>Mycobacteriaceae</taxon>
        <taxon>Mycobacterium</taxon>
    </lineage>
</organism>
<keyword evidence="4" id="KW-1185">Reference proteome</keyword>
<feature type="region of interest" description="Disordered" evidence="1">
    <location>
        <begin position="101"/>
        <end position="132"/>
    </location>
</feature>
<evidence type="ECO:0000313" key="4">
    <source>
        <dbReference type="Proteomes" id="UP001064782"/>
    </source>
</evidence>
<dbReference type="EMBL" id="BRXE01000042">
    <property type="protein sequence ID" value="GLB84160.1"/>
    <property type="molecule type" value="Genomic_DNA"/>
</dbReference>
<dbReference type="Proteomes" id="UP001064782">
    <property type="component" value="Unassembled WGS sequence"/>
</dbReference>
<accession>A0A9P3UTD3</accession>
<dbReference type="AlphaFoldDB" id="A0A9P3UTD3"/>
<proteinExistence type="predicted"/>
<name>A0A9P3UTD3_9MYCO</name>
<feature type="compositionally biased region" description="Basic residues" evidence="1">
    <location>
        <begin position="122"/>
        <end position="132"/>
    </location>
</feature>
<reference evidence="3" key="1">
    <citation type="submission" date="2022-08" db="EMBL/GenBank/DDBJ databases">
        <title>Mycobacterium kiyosense sp. nov., scotochromogenic slow-glowing species isolated from respiratory specimens.</title>
        <authorList>
            <person name="Fukano H."/>
            <person name="Kazumi Y."/>
            <person name="Sakagami N."/>
            <person name="Ato M."/>
            <person name="Mitarai S."/>
            <person name="Hoshino Y."/>
        </authorList>
    </citation>
    <scope>NUCLEOTIDE SEQUENCE</scope>
    <source>
        <strain evidence="3">1413</strain>
        <strain evidence="2">SRL2020-028</strain>
    </source>
</reference>
<protein>
    <submittedName>
        <fullName evidence="3">Uncharacterized protein</fullName>
    </submittedName>
</protein>